<feature type="compositionally biased region" description="Basic and acidic residues" evidence="1">
    <location>
        <begin position="98"/>
        <end position="107"/>
    </location>
</feature>
<evidence type="ECO:0000313" key="3">
    <source>
        <dbReference type="Proteomes" id="UP000182658"/>
    </source>
</evidence>
<protein>
    <submittedName>
        <fullName evidence="2">Uncharacterized protein</fullName>
    </submittedName>
</protein>
<organism evidence="2 3">
    <name type="scientific">Coniochaeta ligniaria NRRL 30616</name>
    <dbReference type="NCBI Taxonomy" id="1408157"/>
    <lineage>
        <taxon>Eukaryota</taxon>
        <taxon>Fungi</taxon>
        <taxon>Dikarya</taxon>
        <taxon>Ascomycota</taxon>
        <taxon>Pezizomycotina</taxon>
        <taxon>Sordariomycetes</taxon>
        <taxon>Sordariomycetidae</taxon>
        <taxon>Coniochaetales</taxon>
        <taxon>Coniochaetaceae</taxon>
        <taxon>Coniochaeta</taxon>
    </lineage>
</organism>
<name>A0A1J7ITC2_9PEZI</name>
<feature type="compositionally biased region" description="Basic and acidic residues" evidence="1">
    <location>
        <begin position="37"/>
        <end position="51"/>
    </location>
</feature>
<dbReference type="InParanoid" id="A0A1J7ITC2"/>
<feature type="compositionally biased region" description="Polar residues" evidence="1">
    <location>
        <begin position="1"/>
        <end position="29"/>
    </location>
</feature>
<reference evidence="2 3" key="1">
    <citation type="submission" date="2016-10" db="EMBL/GenBank/DDBJ databases">
        <title>Draft genome sequence of Coniochaeta ligniaria NRRL30616, a lignocellulolytic fungus for bioabatement of inhibitors in plant biomass hydrolysates.</title>
        <authorList>
            <consortium name="DOE Joint Genome Institute"/>
            <person name="Jimenez D.J."/>
            <person name="Hector R.E."/>
            <person name="Riley R."/>
            <person name="Sun H."/>
            <person name="Grigoriev I.V."/>
            <person name="Van Elsas J.D."/>
            <person name="Nichols N.N."/>
        </authorList>
    </citation>
    <scope>NUCLEOTIDE SEQUENCE [LARGE SCALE GENOMIC DNA]</scope>
    <source>
        <strain evidence="2 3">NRRL 30616</strain>
    </source>
</reference>
<dbReference type="AlphaFoldDB" id="A0A1J7ITC2"/>
<feature type="region of interest" description="Disordered" evidence="1">
    <location>
        <begin position="1"/>
        <end position="117"/>
    </location>
</feature>
<evidence type="ECO:0000313" key="2">
    <source>
        <dbReference type="EMBL" id="OIW30573.1"/>
    </source>
</evidence>
<dbReference type="EMBL" id="KV875096">
    <property type="protein sequence ID" value="OIW30573.1"/>
    <property type="molecule type" value="Genomic_DNA"/>
</dbReference>
<sequence>MTSPTATSRNNPSPGTSHSPGRSIPQLNTWRPLPPEPVRHRLPRDLPDLHHQNHQARTRVISTCTTASTSRSSKFPAWPTPIATPPAGEPPSPLVQPLDERAPRIPERAFQPVRAIA</sequence>
<accession>A0A1J7ITC2</accession>
<proteinExistence type="predicted"/>
<feature type="compositionally biased region" description="Low complexity" evidence="1">
    <location>
        <begin position="62"/>
        <end position="77"/>
    </location>
</feature>
<feature type="compositionally biased region" description="Pro residues" evidence="1">
    <location>
        <begin position="78"/>
        <end position="94"/>
    </location>
</feature>
<keyword evidence="3" id="KW-1185">Reference proteome</keyword>
<gene>
    <name evidence="2" type="ORF">CONLIGDRAFT_679354</name>
</gene>
<evidence type="ECO:0000256" key="1">
    <source>
        <dbReference type="SAM" id="MobiDB-lite"/>
    </source>
</evidence>
<dbReference type="Proteomes" id="UP000182658">
    <property type="component" value="Unassembled WGS sequence"/>
</dbReference>